<accession>A0A0C2D1H6</accession>
<proteinExistence type="inferred from homology"/>
<organism evidence="2 3">
    <name type="scientific">Enhygromyxa salina</name>
    <dbReference type="NCBI Taxonomy" id="215803"/>
    <lineage>
        <taxon>Bacteria</taxon>
        <taxon>Pseudomonadati</taxon>
        <taxon>Myxococcota</taxon>
        <taxon>Polyangia</taxon>
        <taxon>Nannocystales</taxon>
        <taxon>Nannocystaceae</taxon>
        <taxon>Enhygromyxa</taxon>
    </lineage>
</organism>
<comment type="similarity">
    <text evidence="1">Belongs to the outer membrane factor (OMF) (TC 1.B.17) family.</text>
</comment>
<dbReference type="SUPFAM" id="SSF56954">
    <property type="entry name" value="Outer membrane efflux proteins (OEP)"/>
    <property type="match status" value="1"/>
</dbReference>
<dbReference type="EMBL" id="JMCC02000081">
    <property type="protein sequence ID" value="KIG14022.1"/>
    <property type="molecule type" value="Genomic_DNA"/>
</dbReference>
<reference evidence="2 3" key="1">
    <citation type="submission" date="2014-12" db="EMBL/GenBank/DDBJ databases">
        <title>Genome assembly of Enhygromyxa salina DSM 15201.</title>
        <authorList>
            <person name="Sharma G."/>
            <person name="Subramanian S."/>
        </authorList>
    </citation>
    <scope>NUCLEOTIDE SEQUENCE [LARGE SCALE GENOMIC DNA]</scope>
    <source>
        <strain evidence="2 3">DSM 15201</strain>
    </source>
</reference>
<dbReference type="InterPro" id="IPR010131">
    <property type="entry name" value="MdtP/NodT-like"/>
</dbReference>
<dbReference type="Gene3D" id="1.20.1600.10">
    <property type="entry name" value="Outer membrane efflux proteins (OEP)"/>
    <property type="match status" value="1"/>
</dbReference>
<comment type="caution">
    <text evidence="2">The sequence shown here is derived from an EMBL/GenBank/DDBJ whole genome shotgun (WGS) entry which is preliminary data.</text>
</comment>
<dbReference type="AlphaFoldDB" id="A0A0C2D1H6"/>
<dbReference type="Pfam" id="PF02321">
    <property type="entry name" value="OEP"/>
    <property type="match status" value="2"/>
</dbReference>
<dbReference type="InterPro" id="IPR003423">
    <property type="entry name" value="OMP_efflux"/>
</dbReference>
<dbReference type="Proteomes" id="UP000031599">
    <property type="component" value="Unassembled WGS sequence"/>
</dbReference>
<protein>
    <submittedName>
        <fullName evidence="2">Heavy metal RND efflux outer membrane protein, CzcC family protein</fullName>
    </submittedName>
</protein>
<gene>
    <name evidence="2" type="ORF">DB30_07289</name>
</gene>
<sequence length="390" mass="41239">MKINYEQALTLAREQAPALAVARARVGEGESQVDAAGVGRFNPQIMASAGPRFGANEANVDVSVRATQWLEVGGQRGHRIEAARSAVDASQARSEDTQRLLLRDVSLAFVAALYWRQRVEIAEQNLELVSAVATVARRRHEVGDVGGLAESSAALAVAQARIDVESALAAVDRAEGQLAALLGVEAEVELVTVGELRELAIPGGAGDIDNNDIDINIDIDARPDLRAFEADAREARAAGALGRSNRAPNLAVGVGYVHEESEHVMLGIVGITLPVFDRGQGSVAVAEARGVRARAELEATRDTAALEAKTAVAVVRRTTDAALQFERDGLAQLERTEQMVTVSYEKGAVTYDEVLTVRLELVAAKLGYAALLLQAATGRVELTAATGALQ</sequence>
<evidence type="ECO:0000256" key="1">
    <source>
        <dbReference type="ARBA" id="ARBA00007613"/>
    </source>
</evidence>
<name>A0A0C2D1H6_9BACT</name>
<evidence type="ECO:0000313" key="2">
    <source>
        <dbReference type="EMBL" id="KIG14022.1"/>
    </source>
</evidence>
<dbReference type="GO" id="GO:0015562">
    <property type="term" value="F:efflux transmembrane transporter activity"/>
    <property type="evidence" value="ECO:0007669"/>
    <property type="project" value="InterPro"/>
</dbReference>
<dbReference type="PANTHER" id="PTHR30203:SF24">
    <property type="entry name" value="BLR4935 PROTEIN"/>
    <property type="match status" value="1"/>
</dbReference>
<evidence type="ECO:0000313" key="3">
    <source>
        <dbReference type="Proteomes" id="UP000031599"/>
    </source>
</evidence>
<dbReference type="PANTHER" id="PTHR30203">
    <property type="entry name" value="OUTER MEMBRANE CATION EFFLUX PROTEIN"/>
    <property type="match status" value="1"/>
</dbReference>